<accession>A0A7T2S6E4</accession>
<dbReference type="EMBL" id="CP065668">
    <property type="protein sequence ID" value="QPS09638.1"/>
    <property type="molecule type" value="Genomic_DNA"/>
</dbReference>
<protein>
    <submittedName>
        <fullName evidence="1">Uncharacterized protein</fullName>
    </submittedName>
</protein>
<sequence length="58" mass="6418">MEQEFELKQTVVSAFGTTQILLHRVTLQAISFYCIEERHSIAPCGMGSSGDQEKAEAT</sequence>
<dbReference type="AlphaFoldDB" id="A0A7T2S6E4"/>
<reference evidence="1 2" key="1">
    <citation type="submission" date="2020-12" db="EMBL/GenBank/DDBJ databases">
        <title>FDA dAtabase for Regulatory Grade micrObial Sequences (FDA-ARGOS): Supporting development and validation of Infectious Disease Dx tests.</title>
        <authorList>
            <person name="Sproer C."/>
            <person name="Gronow S."/>
            <person name="Severitt S."/>
            <person name="Schroder I."/>
            <person name="Tallon L."/>
            <person name="Sadzewicz L."/>
            <person name="Zhao X."/>
            <person name="Boylan J."/>
            <person name="Ott S."/>
            <person name="Bowen H."/>
            <person name="Vavikolanu K."/>
            <person name="Mehta A."/>
            <person name="Aluvathingal J."/>
            <person name="Nadendla S."/>
            <person name="Lowell S."/>
            <person name="Myers T."/>
            <person name="Yan Y."/>
            <person name="Sichtig H."/>
        </authorList>
    </citation>
    <scope>NUCLEOTIDE SEQUENCE [LARGE SCALE GENOMIC DNA]</scope>
    <source>
        <strain evidence="1 2">FDAARGOS_909</strain>
    </source>
</reference>
<gene>
    <name evidence="1" type="ORF">I6G66_06345</name>
</gene>
<evidence type="ECO:0000313" key="1">
    <source>
        <dbReference type="EMBL" id="QPS09638.1"/>
    </source>
</evidence>
<organism evidence="1 2">
    <name type="scientific">Delftia acidovorans</name>
    <name type="common">Pseudomonas acidovorans</name>
    <name type="synonym">Comamonas acidovorans</name>
    <dbReference type="NCBI Taxonomy" id="80866"/>
    <lineage>
        <taxon>Bacteria</taxon>
        <taxon>Pseudomonadati</taxon>
        <taxon>Pseudomonadota</taxon>
        <taxon>Betaproteobacteria</taxon>
        <taxon>Burkholderiales</taxon>
        <taxon>Comamonadaceae</taxon>
        <taxon>Delftia</taxon>
    </lineage>
</organism>
<dbReference type="Proteomes" id="UP000594778">
    <property type="component" value="Chromosome"/>
</dbReference>
<evidence type="ECO:0000313" key="2">
    <source>
        <dbReference type="Proteomes" id="UP000594778"/>
    </source>
</evidence>
<proteinExistence type="predicted"/>
<name>A0A7T2S6E4_DELAC</name>
<dbReference type="RefSeq" id="WP_197956488.1">
    <property type="nucleotide sequence ID" value="NZ_CP065668.1"/>
</dbReference>